<protein>
    <submittedName>
        <fullName evidence="2">Uncharacterized protein</fullName>
    </submittedName>
</protein>
<organism evidence="2 3">
    <name type="scientific">Sphingomonas aurantiaca</name>
    <dbReference type="NCBI Taxonomy" id="185949"/>
    <lineage>
        <taxon>Bacteria</taxon>
        <taxon>Pseudomonadati</taxon>
        <taxon>Pseudomonadota</taxon>
        <taxon>Alphaproteobacteria</taxon>
        <taxon>Sphingomonadales</taxon>
        <taxon>Sphingomonadaceae</taxon>
        <taxon>Sphingomonas</taxon>
    </lineage>
</organism>
<reference evidence="2 3" key="1">
    <citation type="submission" date="2019-09" db="EMBL/GenBank/DDBJ databases">
        <authorList>
            <person name="Dittami M. S."/>
        </authorList>
    </citation>
    <scope>NUCLEOTIDE SEQUENCE [LARGE SCALE GENOMIC DNA]</scope>
    <source>
        <strain evidence="2">SPHINGO391</strain>
    </source>
</reference>
<evidence type="ECO:0000313" key="3">
    <source>
        <dbReference type="Proteomes" id="UP000326857"/>
    </source>
</evidence>
<evidence type="ECO:0000256" key="1">
    <source>
        <dbReference type="SAM" id="MobiDB-lite"/>
    </source>
</evidence>
<dbReference type="Proteomes" id="UP000326857">
    <property type="component" value="Unassembled WGS sequence"/>
</dbReference>
<dbReference type="AlphaFoldDB" id="A0A5E7YH42"/>
<name>A0A5E7YH42_9SPHN</name>
<proteinExistence type="predicted"/>
<gene>
    <name evidence="2" type="ORF">SPHINGO391_380021</name>
</gene>
<feature type="region of interest" description="Disordered" evidence="1">
    <location>
        <begin position="1"/>
        <end position="29"/>
    </location>
</feature>
<dbReference type="EMBL" id="CABVLI010000032">
    <property type="protein sequence ID" value="VVT06057.1"/>
    <property type="molecule type" value="Genomic_DNA"/>
</dbReference>
<sequence length="57" mass="6245">MVPREGGNQDWAPAFAGEQGSRRPKVCHPSESWDLRLGLPPRVKRETPAFAGVTVCV</sequence>
<accession>A0A5E7YH42</accession>
<evidence type="ECO:0000313" key="2">
    <source>
        <dbReference type="EMBL" id="VVT06057.1"/>
    </source>
</evidence>